<name>A0A0D8B9R8_9ACTN</name>
<dbReference type="Proteomes" id="UP000032545">
    <property type="component" value="Unassembled WGS sequence"/>
</dbReference>
<keyword evidence="2" id="KW-1185">Reference proteome</keyword>
<reference evidence="1 2" key="2">
    <citation type="journal article" date="2016" name="Genome Announc.">
        <title>Permanent Draft Genome Sequences for Two Variants of Frankia sp. Strain CpI1, the First Frankia Strain Isolated from Root Nodules of Comptonia peregrina.</title>
        <authorList>
            <person name="Oshone R."/>
            <person name="Hurst S.G.IV."/>
            <person name="Abebe-Akele F."/>
            <person name="Simpson S."/>
            <person name="Morris K."/>
            <person name="Thomas W.K."/>
            <person name="Tisa L.S."/>
        </authorList>
    </citation>
    <scope>NUCLEOTIDE SEQUENCE [LARGE SCALE GENOMIC DNA]</scope>
    <source>
        <strain evidence="2">CpI1-S</strain>
    </source>
</reference>
<organism evidence="1 2">
    <name type="scientific">Frankia torreyi</name>
    <dbReference type="NCBI Taxonomy" id="1856"/>
    <lineage>
        <taxon>Bacteria</taxon>
        <taxon>Bacillati</taxon>
        <taxon>Actinomycetota</taxon>
        <taxon>Actinomycetes</taxon>
        <taxon>Frankiales</taxon>
        <taxon>Frankiaceae</taxon>
        <taxon>Frankia</taxon>
    </lineage>
</organism>
<accession>A0A0D8B9R8</accession>
<dbReference type="EMBL" id="JYFN01000071">
    <property type="protein sequence ID" value="KJE20122.1"/>
    <property type="molecule type" value="Genomic_DNA"/>
</dbReference>
<gene>
    <name evidence="1" type="ORF">FF36_05613</name>
</gene>
<comment type="caution">
    <text evidence="1">The sequence shown here is derived from an EMBL/GenBank/DDBJ whole genome shotgun (WGS) entry which is preliminary data.</text>
</comment>
<dbReference type="PATRIC" id="fig|1502723.3.peg.6224"/>
<protein>
    <submittedName>
        <fullName evidence="1">Uncharacterized protein</fullName>
    </submittedName>
</protein>
<dbReference type="AlphaFoldDB" id="A0A0D8B9R8"/>
<evidence type="ECO:0000313" key="1">
    <source>
        <dbReference type="EMBL" id="KJE20122.1"/>
    </source>
</evidence>
<evidence type="ECO:0000313" key="2">
    <source>
        <dbReference type="Proteomes" id="UP000032545"/>
    </source>
</evidence>
<sequence length="202" mass="21638">MVPVHVDIAIDQAAEDGSAFDPSVGEVGDVSIRARSRLDWLPVRGRRCIRHTRSPSSSSFKGHLAFHVGQLDATVGLSRAASRDGRVWIGQRAYDAHQEARAHALAGRRREAVEALARGADLAAAAGQDGQAVPAWIYYYTPEFYALERGWACHYLGRDDPAYNEEAIACLTGGLAGLGKARDSAGSVALRDGGAWLTLPNS</sequence>
<reference evidence="2" key="1">
    <citation type="submission" date="2015-02" db="EMBL/GenBank/DDBJ databases">
        <title>Draft Genome of Frankia sp. CpI1-S.</title>
        <authorList>
            <person name="Oshone R.T."/>
            <person name="Ngom M."/>
            <person name="Ghodhbane-Gtari F."/>
            <person name="Gtari M."/>
            <person name="Morris K."/>
            <person name="Thomas K."/>
            <person name="Sen A."/>
            <person name="Tisa L.S."/>
        </authorList>
    </citation>
    <scope>NUCLEOTIDE SEQUENCE [LARGE SCALE GENOMIC DNA]</scope>
    <source>
        <strain evidence="2">CpI1-S</strain>
    </source>
</reference>
<proteinExistence type="predicted"/>